<keyword evidence="1 4" id="KW-0812">Transmembrane</keyword>
<dbReference type="AlphaFoldDB" id="A0A2D2AYW2"/>
<feature type="transmembrane region" description="Helical" evidence="4">
    <location>
        <begin position="70"/>
        <end position="92"/>
    </location>
</feature>
<accession>A0A2D2AYW2</accession>
<evidence type="ECO:0000256" key="3">
    <source>
        <dbReference type="ARBA" id="ARBA00023136"/>
    </source>
</evidence>
<dbReference type="GO" id="GO:0022857">
    <property type="term" value="F:transmembrane transporter activity"/>
    <property type="evidence" value="ECO:0007669"/>
    <property type="project" value="InterPro"/>
</dbReference>
<dbReference type="RefSeq" id="WP_099622417.1">
    <property type="nucleotide sequence ID" value="NZ_CP024201.1"/>
</dbReference>
<feature type="transmembrane region" description="Helical" evidence="4">
    <location>
        <begin position="135"/>
        <end position="157"/>
    </location>
</feature>
<reference evidence="5 6" key="1">
    <citation type="submission" date="2017-10" db="EMBL/GenBank/DDBJ databases">
        <title>Genome sequence of Caulobacter mirabilis FWC38.</title>
        <authorList>
            <person name="Fiebig A."/>
            <person name="Crosson S."/>
        </authorList>
    </citation>
    <scope>NUCLEOTIDE SEQUENCE [LARGE SCALE GENOMIC DNA]</scope>
    <source>
        <strain evidence="5 6">FWC 38</strain>
    </source>
</reference>
<dbReference type="KEGG" id="cmb:CSW64_12440"/>
<dbReference type="OrthoDB" id="7262016at2"/>
<feature type="transmembrane region" description="Helical" evidence="4">
    <location>
        <begin position="163"/>
        <end position="181"/>
    </location>
</feature>
<organism evidence="5 6">
    <name type="scientific">Caulobacter mirabilis</name>
    <dbReference type="NCBI Taxonomy" id="69666"/>
    <lineage>
        <taxon>Bacteria</taxon>
        <taxon>Pseudomonadati</taxon>
        <taxon>Pseudomonadota</taxon>
        <taxon>Alphaproteobacteria</taxon>
        <taxon>Caulobacterales</taxon>
        <taxon>Caulobacteraceae</taxon>
        <taxon>Caulobacter</taxon>
    </lineage>
</organism>
<dbReference type="Proteomes" id="UP000228945">
    <property type="component" value="Chromosome"/>
</dbReference>
<keyword evidence="3 4" id="KW-0472">Membrane</keyword>
<evidence type="ECO:0000313" key="6">
    <source>
        <dbReference type="Proteomes" id="UP000228945"/>
    </source>
</evidence>
<feature type="transmembrane region" description="Helical" evidence="4">
    <location>
        <begin position="202"/>
        <end position="225"/>
    </location>
</feature>
<evidence type="ECO:0000256" key="2">
    <source>
        <dbReference type="ARBA" id="ARBA00022989"/>
    </source>
</evidence>
<feature type="transmembrane region" description="Helical" evidence="4">
    <location>
        <begin position="264"/>
        <end position="281"/>
    </location>
</feature>
<dbReference type="Gene3D" id="1.20.1250.20">
    <property type="entry name" value="MFS general substrate transporter like domains"/>
    <property type="match status" value="1"/>
</dbReference>
<dbReference type="Pfam" id="PF07690">
    <property type="entry name" value="MFS_1"/>
    <property type="match status" value="1"/>
</dbReference>
<feature type="transmembrane region" description="Helical" evidence="4">
    <location>
        <begin position="231"/>
        <end position="252"/>
    </location>
</feature>
<evidence type="ECO:0008006" key="7">
    <source>
        <dbReference type="Google" id="ProtNLM"/>
    </source>
</evidence>
<feature type="transmembrane region" description="Helical" evidence="4">
    <location>
        <begin position="330"/>
        <end position="351"/>
    </location>
</feature>
<protein>
    <recommendedName>
        <fullName evidence="7">MFS transporter</fullName>
    </recommendedName>
</protein>
<feature type="transmembrane region" description="Helical" evidence="4">
    <location>
        <begin position="12"/>
        <end position="35"/>
    </location>
</feature>
<keyword evidence="2 4" id="KW-1133">Transmembrane helix</keyword>
<evidence type="ECO:0000256" key="4">
    <source>
        <dbReference type="SAM" id="Phobius"/>
    </source>
</evidence>
<feature type="transmembrane region" description="Helical" evidence="4">
    <location>
        <begin position="357"/>
        <end position="375"/>
    </location>
</feature>
<dbReference type="InterPro" id="IPR011701">
    <property type="entry name" value="MFS"/>
</dbReference>
<proteinExistence type="predicted"/>
<name>A0A2D2AYW2_9CAUL</name>
<feature type="transmembrane region" description="Helical" evidence="4">
    <location>
        <begin position="287"/>
        <end position="309"/>
    </location>
</feature>
<gene>
    <name evidence="5" type="ORF">CSW64_12440</name>
</gene>
<dbReference type="InterPro" id="IPR036259">
    <property type="entry name" value="MFS_trans_sf"/>
</dbReference>
<feature type="transmembrane region" description="Helical" evidence="4">
    <location>
        <begin position="41"/>
        <end position="58"/>
    </location>
</feature>
<evidence type="ECO:0000256" key="1">
    <source>
        <dbReference type="ARBA" id="ARBA00022692"/>
    </source>
</evidence>
<keyword evidence="6" id="KW-1185">Reference proteome</keyword>
<sequence>MSLQTPTALSRVNLHYAIQAFAQAAGGVFLLAVLLKAGVSVPVALLFQAGIVAGRFVLRPMVLPLAKRTGIKPLLIAGTLATAAYYALFAYLGGPGPILILLSAVSSIGYLLYWLSFHAYFAALGDPAQRGGQVGLREAMVAGVGVVAPLAGAWALTAGGPKIAFLLVGLVQALAIVPLIGAPNVPVARTPPEGYRMPRLGLGLMFGDGLFAAGYHFVWLIALFLTLGESYAAFGGAAAVAAIAGAAGALFLGRRIDTGRGRRAVVIAYAAAAVIIVLRALGVGTPWLAVLANAGGALMVALVTPVMMTPVYNLSKGSNCTLRFHIATEGAWDAGCFVGCVGAAALVAAGLPLSVPILIALAAIALLVAQLLRYYGRLQA</sequence>
<dbReference type="EMBL" id="CP024201">
    <property type="protein sequence ID" value="ATQ43165.1"/>
    <property type="molecule type" value="Genomic_DNA"/>
</dbReference>
<feature type="transmembrane region" description="Helical" evidence="4">
    <location>
        <begin position="98"/>
        <end position="123"/>
    </location>
</feature>
<dbReference type="SUPFAM" id="SSF103473">
    <property type="entry name" value="MFS general substrate transporter"/>
    <property type="match status" value="1"/>
</dbReference>
<evidence type="ECO:0000313" key="5">
    <source>
        <dbReference type="EMBL" id="ATQ43165.1"/>
    </source>
</evidence>